<organism evidence="1 2">
    <name type="scientific">Taibaiella soli</name>
    <dbReference type="NCBI Taxonomy" id="1649169"/>
    <lineage>
        <taxon>Bacteria</taxon>
        <taxon>Pseudomonadati</taxon>
        <taxon>Bacteroidota</taxon>
        <taxon>Chitinophagia</taxon>
        <taxon>Chitinophagales</taxon>
        <taxon>Chitinophagaceae</taxon>
        <taxon>Taibaiella</taxon>
    </lineage>
</organism>
<name>A0A2W2AZ66_9BACT</name>
<accession>A0A2W2AZ66</accession>
<dbReference type="InterPro" id="IPR005358">
    <property type="entry name" value="Puta_zinc/iron-chelating_dom"/>
</dbReference>
<comment type="caution">
    <text evidence="1">The sequence shown here is derived from an EMBL/GenBank/DDBJ whole genome shotgun (WGS) entry which is preliminary data.</text>
</comment>
<gene>
    <name evidence="1" type="ORF">DN068_09095</name>
</gene>
<dbReference type="AlphaFoldDB" id="A0A2W2AZ66"/>
<evidence type="ECO:0000313" key="2">
    <source>
        <dbReference type="Proteomes" id="UP000248745"/>
    </source>
</evidence>
<dbReference type="Pfam" id="PF03692">
    <property type="entry name" value="CxxCxxCC"/>
    <property type="match status" value="1"/>
</dbReference>
<evidence type="ECO:0000313" key="1">
    <source>
        <dbReference type="EMBL" id="PZF73314.1"/>
    </source>
</evidence>
<dbReference type="EMBL" id="QKTW01000014">
    <property type="protein sequence ID" value="PZF73314.1"/>
    <property type="molecule type" value="Genomic_DNA"/>
</dbReference>
<reference evidence="1 2" key="1">
    <citation type="submission" date="2018-06" db="EMBL/GenBank/DDBJ databases">
        <title>Mucibacter soli gen. nov., sp. nov., a new member of the family Chitinophagaceae producing mucin.</title>
        <authorList>
            <person name="Kim M.-K."/>
            <person name="Park S."/>
            <person name="Kim T.-S."/>
            <person name="Joung Y."/>
            <person name="Han J.-H."/>
            <person name="Kim S.B."/>
        </authorList>
    </citation>
    <scope>NUCLEOTIDE SEQUENCE [LARGE SCALE GENOMIC DNA]</scope>
    <source>
        <strain evidence="1 2">R1-15</strain>
    </source>
</reference>
<dbReference type="Proteomes" id="UP000248745">
    <property type="component" value="Unassembled WGS sequence"/>
</dbReference>
<protein>
    <recommendedName>
        <fullName evidence="3">YkgJ family cysteine cluster protein</fullName>
    </recommendedName>
</protein>
<proteinExistence type="predicted"/>
<sequence>MSGNDINFKMYLWRLQNIPLAHNPKYTTDLAFLAKTAVEKEEENEHFRLFLKHEDGRKVDGIAHRVYEEVNAGVDCTLCGNCCKTLVVNITNDEIKDLSAFLEQPEPQVREKYIEESLAGNCFINSIPCHFLDGTKCSIYTHRFTECRDFPHLHKPGFSERFLGTLLHYGSCPIIYNVVEEVKKELGFIIIG</sequence>
<keyword evidence="2" id="KW-1185">Reference proteome</keyword>
<evidence type="ECO:0008006" key="3">
    <source>
        <dbReference type="Google" id="ProtNLM"/>
    </source>
</evidence>